<dbReference type="EMBL" id="CAKLPX010000001">
    <property type="protein sequence ID" value="CAH0991390.1"/>
    <property type="molecule type" value="Genomic_DNA"/>
</dbReference>
<dbReference type="PANTHER" id="PTHR43648:SF1">
    <property type="entry name" value="ELECTRON TRANSFER FLAVOPROTEIN BETA SUBUNIT LYSINE METHYLTRANSFERASE"/>
    <property type="match status" value="1"/>
</dbReference>
<dbReference type="InterPro" id="IPR050078">
    <property type="entry name" value="Ribosomal_L11_MeTrfase_PrmA"/>
</dbReference>
<evidence type="ECO:0000256" key="1">
    <source>
        <dbReference type="ARBA" id="ARBA00022603"/>
    </source>
</evidence>
<evidence type="ECO:0000256" key="2">
    <source>
        <dbReference type="ARBA" id="ARBA00022679"/>
    </source>
</evidence>
<dbReference type="CDD" id="cd02440">
    <property type="entry name" value="AdoMet_MTases"/>
    <property type="match status" value="1"/>
</dbReference>
<comment type="caution">
    <text evidence="3">The sequence shown here is derived from an EMBL/GenBank/DDBJ whole genome shotgun (WGS) entry which is preliminary data.</text>
</comment>
<dbReference type="PANTHER" id="PTHR43648">
    <property type="entry name" value="ELECTRON TRANSFER FLAVOPROTEIN BETA SUBUNIT LYSINE METHYLTRANSFERASE"/>
    <property type="match status" value="1"/>
</dbReference>
<dbReference type="Gene3D" id="3.40.50.150">
    <property type="entry name" value="Vaccinia Virus protein VP39"/>
    <property type="match status" value="1"/>
</dbReference>
<sequence length="230" mass="25332">MSSLFPIEQLGHCSSALTEQMQITLPKAIVDCQLLPQCPELALYLLDANYPQHELDYDTMMRLMNEPSYWAFCWASGQVLARYIIDNPAWVAGKRVLDFGCGSGVAAIAAAKAGASHVVACDIDPVAQLATRHNAELNNVELEISGDFFTYRGGIDIILVADVLYDKQNLPLLSAFAERAPAVLLADSRVRNLSVPPYIKRQTIESSTIPDLDESQEFNQVNIYSAEYGC</sequence>
<dbReference type="InterPro" id="IPR029063">
    <property type="entry name" value="SAM-dependent_MTases_sf"/>
</dbReference>
<evidence type="ECO:0008006" key="5">
    <source>
        <dbReference type="Google" id="ProtNLM"/>
    </source>
</evidence>
<protein>
    <recommendedName>
        <fullName evidence="5">Protein methyltransferase</fullName>
    </recommendedName>
</protein>
<name>A0ABN8EI79_9GAMM</name>
<dbReference type="Proteomes" id="UP000838100">
    <property type="component" value="Unassembled WGS sequence"/>
</dbReference>
<gene>
    <name evidence="3" type="ORF">SIN8267_01494</name>
</gene>
<organism evidence="3 4">
    <name type="scientific">Sinobacterium norvegicum</name>
    <dbReference type="NCBI Taxonomy" id="1641715"/>
    <lineage>
        <taxon>Bacteria</taxon>
        <taxon>Pseudomonadati</taxon>
        <taxon>Pseudomonadota</taxon>
        <taxon>Gammaproteobacteria</taxon>
        <taxon>Cellvibrionales</taxon>
        <taxon>Spongiibacteraceae</taxon>
        <taxon>Sinobacterium</taxon>
    </lineage>
</organism>
<keyword evidence="2" id="KW-0808">Transferase</keyword>
<accession>A0ABN8EI79</accession>
<keyword evidence="4" id="KW-1185">Reference proteome</keyword>
<evidence type="ECO:0000313" key="3">
    <source>
        <dbReference type="EMBL" id="CAH0991390.1"/>
    </source>
</evidence>
<reference evidence="3" key="1">
    <citation type="submission" date="2021-12" db="EMBL/GenBank/DDBJ databases">
        <authorList>
            <person name="Rodrigo-Torres L."/>
            <person name="Arahal R. D."/>
            <person name="Lucena T."/>
        </authorList>
    </citation>
    <scope>NUCLEOTIDE SEQUENCE</scope>
    <source>
        <strain evidence="3">CECT 8267</strain>
    </source>
</reference>
<keyword evidence="1" id="KW-0489">Methyltransferase</keyword>
<dbReference type="RefSeq" id="WP_237444041.1">
    <property type="nucleotide sequence ID" value="NZ_CAKLPX010000001.1"/>
</dbReference>
<proteinExistence type="predicted"/>
<dbReference type="Pfam" id="PF06325">
    <property type="entry name" value="PrmA"/>
    <property type="match status" value="1"/>
</dbReference>
<evidence type="ECO:0000313" key="4">
    <source>
        <dbReference type="Proteomes" id="UP000838100"/>
    </source>
</evidence>
<dbReference type="SUPFAM" id="SSF53335">
    <property type="entry name" value="S-adenosyl-L-methionine-dependent methyltransferases"/>
    <property type="match status" value="1"/>
</dbReference>